<organism evidence="3 4">
    <name type="scientific">Citrus sinensis</name>
    <name type="common">Sweet orange</name>
    <name type="synonym">Citrus aurantium var. sinensis</name>
    <dbReference type="NCBI Taxonomy" id="2711"/>
    <lineage>
        <taxon>Eukaryota</taxon>
        <taxon>Viridiplantae</taxon>
        <taxon>Streptophyta</taxon>
        <taxon>Embryophyta</taxon>
        <taxon>Tracheophyta</taxon>
        <taxon>Spermatophyta</taxon>
        <taxon>Magnoliopsida</taxon>
        <taxon>eudicotyledons</taxon>
        <taxon>Gunneridae</taxon>
        <taxon>Pentapetalae</taxon>
        <taxon>rosids</taxon>
        <taxon>malvids</taxon>
        <taxon>Sapindales</taxon>
        <taxon>Rutaceae</taxon>
        <taxon>Aurantioideae</taxon>
        <taxon>Citrus</taxon>
    </lineage>
</organism>
<keyword evidence="4" id="KW-1185">Reference proteome</keyword>
<evidence type="ECO:0000313" key="3">
    <source>
        <dbReference type="EMBL" id="KDO37822.1"/>
    </source>
</evidence>
<evidence type="ECO:0000256" key="1">
    <source>
        <dbReference type="ARBA" id="ARBA00022598"/>
    </source>
</evidence>
<dbReference type="EMBL" id="KK789560">
    <property type="protein sequence ID" value="KDO37822.1"/>
    <property type="molecule type" value="Genomic_DNA"/>
</dbReference>
<protein>
    <recommendedName>
        <fullName evidence="2">AMP-dependent synthetase/ligase domain-containing protein</fullName>
    </recommendedName>
</protein>
<sequence length="66" mass="6917">GYGMTEAGPVLSMCLGFAKQPFPTKSGSCGTVVRNAELKVIDPETGASLPHNQPGEICIRGPQIMK</sequence>
<dbReference type="Pfam" id="PF00501">
    <property type="entry name" value="AMP-binding"/>
    <property type="match status" value="1"/>
</dbReference>
<dbReference type="InterPro" id="IPR042099">
    <property type="entry name" value="ANL_N_sf"/>
</dbReference>
<accession>A0A067DFM4</accession>
<feature type="non-terminal residue" evidence="3">
    <location>
        <position position="66"/>
    </location>
</feature>
<dbReference type="Gene3D" id="3.40.50.12780">
    <property type="entry name" value="N-terminal domain of ligase-like"/>
    <property type="match status" value="1"/>
</dbReference>
<dbReference type="SUPFAM" id="SSF56801">
    <property type="entry name" value="Acetyl-CoA synthetase-like"/>
    <property type="match status" value="1"/>
</dbReference>
<feature type="domain" description="AMP-dependent synthetase/ligase" evidence="2">
    <location>
        <begin position="1"/>
        <end position="66"/>
    </location>
</feature>
<keyword evidence="1" id="KW-0436">Ligase</keyword>
<dbReference type="Proteomes" id="UP000027120">
    <property type="component" value="Unassembled WGS sequence"/>
</dbReference>
<dbReference type="PANTHER" id="PTHR24096">
    <property type="entry name" value="LONG-CHAIN-FATTY-ACID--COA LIGASE"/>
    <property type="match status" value="1"/>
</dbReference>
<gene>
    <name evidence="3" type="ORF">CISIN_1g0395041mg</name>
</gene>
<dbReference type="STRING" id="2711.A0A067DFM4"/>
<dbReference type="PANTHER" id="PTHR24096:SF169">
    <property type="entry name" value="4-COUMARATE--COA LIGASE 3"/>
    <property type="match status" value="1"/>
</dbReference>
<dbReference type="InterPro" id="IPR000873">
    <property type="entry name" value="AMP-dep_synth/lig_dom"/>
</dbReference>
<reference evidence="3 4" key="1">
    <citation type="submission" date="2014-04" db="EMBL/GenBank/DDBJ databases">
        <authorList>
            <consortium name="International Citrus Genome Consortium"/>
            <person name="Gmitter F."/>
            <person name="Chen C."/>
            <person name="Farmerie W."/>
            <person name="Harkins T."/>
            <person name="Desany B."/>
            <person name="Mohiuddin M."/>
            <person name="Kodira C."/>
            <person name="Borodovsky M."/>
            <person name="Lomsadze A."/>
            <person name="Burns P."/>
            <person name="Jenkins J."/>
            <person name="Prochnik S."/>
            <person name="Shu S."/>
            <person name="Chapman J."/>
            <person name="Pitluck S."/>
            <person name="Schmutz J."/>
            <person name="Rokhsar D."/>
        </authorList>
    </citation>
    <scope>NUCLEOTIDE SEQUENCE</scope>
</reference>
<dbReference type="AlphaFoldDB" id="A0A067DFM4"/>
<name>A0A067DFM4_CITSI</name>
<evidence type="ECO:0000259" key="2">
    <source>
        <dbReference type="Pfam" id="PF00501"/>
    </source>
</evidence>
<proteinExistence type="predicted"/>
<evidence type="ECO:0000313" key="4">
    <source>
        <dbReference type="Proteomes" id="UP000027120"/>
    </source>
</evidence>
<dbReference type="GO" id="GO:0016874">
    <property type="term" value="F:ligase activity"/>
    <property type="evidence" value="ECO:0007669"/>
    <property type="project" value="UniProtKB-KW"/>
</dbReference>
<feature type="non-terminal residue" evidence="3">
    <location>
        <position position="1"/>
    </location>
</feature>